<dbReference type="SUPFAM" id="SSF51735">
    <property type="entry name" value="NAD(P)-binding Rossmann-fold domains"/>
    <property type="match status" value="1"/>
</dbReference>
<accession>A0AAV5GRW0</accession>
<dbReference type="PANTHER" id="PTHR43205:SF7">
    <property type="entry name" value="PROSTAGLANDIN REDUCTASE 1"/>
    <property type="match status" value="1"/>
</dbReference>
<evidence type="ECO:0000259" key="2">
    <source>
        <dbReference type="SMART" id="SM00829"/>
    </source>
</evidence>
<dbReference type="SUPFAM" id="SSF50129">
    <property type="entry name" value="GroES-like"/>
    <property type="match status" value="1"/>
</dbReference>
<dbReference type="Proteomes" id="UP001342314">
    <property type="component" value="Unassembled WGS sequence"/>
</dbReference>
<sequence length="351" mass="37770">MAPTSNATLVYSEIPTEAPVAGRHLKRVVDDSFDPDTVPLNGGFLVKTKGSLMDISATTKALSLDPYMRGKMRDPSKKSYTPAFELNKPLTTLGVGEVYRSEHPSVQAGQIFKGGMQLAEWAVVPPAAVQFGRVVENPEGLPFSTLIGACGMPGATAWVGLYDIGQAKKGETIFVSAASGAVGQIVGQLAKRDGLKVIGSAGSDDKVEFLKELGFDIAFNYKKQSTLDVLKDNGVDIFFDNVGGETLDAVLATINNKGRIIACGSISQYNVPEEKRYGLKNTMNVVTKSLRWEGFIVSNHDQTAFNETMPKLVKSGEIKTKEHITKGIDNGEAFVDMLDGRNFGKALISLE</sequence>
<dbReference type="GO" id="GO:0016628">
    <property type="term" value="F:oxidoreductase activity, acting on the CH-CH group of donors, NAD or NADP as acceptor"/>
    <property type="evidence" value="ECO:0007669"/>
    <property type="project" value="InterPro"/>
</dbReference>
<keyword evidence="4" id="KW-1185">Reference proteome</keyword>
<evidence type="ECO:0000256" key="1">
    <source>
        <dbReference type="ARBA" id="ARBA00023002"/>
    </source>
</evidence>
<dbReference type="InterPro" id="IPR013149">
    <property type="entry name" value="ADH-like_C"/>
</dbReference>
<dbReference type="AlphaFoldDB" id="A0AAV5GRW0"/>
<evidence type="ECO:0000313" key="4">
    <source>
        <dbReference type="Proteomes" id="UP001342314"/>
    </source>
</evidence>
<organism evidence="3 4">
    <name type="scientific">Rhodotorula paludigena</name>
    <dbReference type="NCBI Taxonomy" id="86838"/>
    <lineage>
        <taxon>Eukaryota</taxon>
        <taxon>Fungi</taxon>
        <taxon>Dikarya</taxon>
        <taxon>Basidiomycota</taxon>
        <taxon>Pucciniomycotina</taxon>
        <taxon>Microbotryomycetes</taxon>
        <taxon>Sporidiobolales</taxon>
        <taxon>Sporidiobolaceae</taxon>
        <taxon>Rhodotorula</taxon>
    </lineage>
</organism>
<keyword evidence="1" id="KW-0560">Oxidoreductase</keyword>
<dbReference type="CDD" id="cd05288">
    <property type="entry name" value="PGDH"/>
    <property type="match status" value="1"/>
</dbReference>
<proteinExistence type="predicted"/>
<feature type="domain" description="Enoyl reductase (ER)" evidence="2">
    <location>
        <begin position="78"/>
        <end position="348"/>
    </location>
</feature>
<dbReference type="Gene3D" id="3.40.50.720">
    <property type="entry name" value="NAD(P)-binding Rossmann-like Domain"/>
    <property type="match status" value="1"/>
</dbReference>
<dbReference type="InterPro" id="IPR036291">
    <property type="entry name" value="NAD(P)-bd_dom_sf"/>
</dbReference>
<evidence type="ECO:0000313" key="3">
    <source>
        <dbReference type="EMBL" id="GJN91777.1"/>
    </source>
</evidence>
<dbReference type="InterPro" id="IPR020843">
    <property type="entry name" value="ER"/>
</dbReference>
<dbReference type="Pfam" id="PF00107">
    <property type="entry name" value="ADH_zinc_N"/>
    <property type="match status" value="1"/>
</dbReference>
<dbReference type="SMART" id="SM00829">
    <property type="entry name" value="PKS_ER"/>
    <property type="match status" value="1"/>
</dbReference>
<dbReference type="EMBL" id="BQKY01000009">
    <property type="protein sequence ID" value="GJN91777.1"/>
    <property type="molecule type" value="Genomic_DNA"/>
</dbReference>
<reference evidence="3 4" key="1">
    <citation type="submission" date="2021-12" db="EMBL/GenBank/DDBJ databases">
        <title>High titer production of polyol ester of fatty acids by Rhodotorula paludigena BS15 towards product separation-free biomass refinery.</title>
        <authorList>
            <person name="Mano J."/>
            <person name="Ono H."/>
            <person name="Tanaka T."/>
            <person name="Naito K."/>
            <person name="Sushida H."/>
            <person name="Ike M."/>
            <person name="Tokuyasu K."/>
            <person name="Kitaoka M."/>
        </authorList>
    </citation>
    <scope>NUCLEOTIDE SEQUENCE [LARGE SCALE GENOMIC DNA]</scope>
    <source>
        <strain evidence="3 4">BS15</strain>
    </source>
</reference>
<protein>
    <recommendedName>
        <fullName evidence="2">Enoyl reductase (ER) domain-containing protein</fullName>
    </recommendedName>
</protein>
<comment type="caution">
    <text evidence="3">The sequence shown here is derived from an EMBL/GenBank/DDBJ whole genome shotgun (WGS) entry which is preliminary data.</text>
</comment>
<dbReference type="InterPro" id="IPR011032">
    <property type="entry name" value="GroES-like_sf"/>
</dbReference>
<dbReference type="Gene3D" id="3.90.180.10">
    <property type="entry name" value="Medium-chain alcohol dehydrogenases, catalytic domain"/>
    <property type="match status" value="1"/>
</dbReference>
<gene>
    <name evidence="3" type="ORF">Rhopal_004800-T1</name>
</gene>
<dbReference type="InterPro" id="IPR041694">
    <property type="entry name" value="ADH_N_2"/>
</dbReference>
<dbReference type="PANTHER" id="PTHR43205">
    <property type="entry name" value="PROSTAGLANDIN REDUCTASE"/>
    <property type="match status" value="1"/>
</dbReference>
<name>A0AAV5GRW0_9BASI</name>
<dbReference type="Pfam" id="PF16884">
    <property type="entry name" value="ADH_N_2"/>
    <property type="match status" value="1"/>
</dbReference>
<dbReference type="FunFam" id="3.40.50.720:FF:000121">
    <property type="entry name" value="Prostaglandin reductase 2"/>
    <property type="match status" value="1"/>
</dbReference>
<dbReference type="InterPro" id="IPR045010">
    <property type="entry name" value="MDR_fam"/>
</dbReference>